<evidence type="ECO:0000313" key="2">
    <source>
        <dbReference type="Proteomes" id="UP000308600"/>
    </source>
</evidence>
<dbReference type="Proteomes" id="UP000308600">
    <property type="component" value="Unassembled WGS sequence"/>
</dbReference>
<dbReference type="EMBL" id="ML208282">
    <property type="protein sequence ID" value="TFK72740.1"/>
    <property type="molecule type" value="Genomic_DNA"/>
</dbReference>
<reference evidence="1 2" key="1">
    <citation type="journal article" date="2019" name="Nat. Ecol. Evol.">
        <title>Megaphylogeny resolves global patterns of mushroom evolution.</title>
        <authorList>
            <person name="Varga T."/>
            <person name="Krizsan K."/>
            <person name="Foldi C."/>
            <person name="Dima B."/>
            <person name="Sanchez-Garcia M."/>
            <person name="Sanchez-Ramirez S."/>
            <person name="Szollosi G.J."/>
            <person name="Szarkandi J.G."/>
            <person name="Papp V."/>
            <person name="Albert L."/>
            <person name="Andreopoulos W."/>
            <person name="Angelini C."/>
            <person name="Antonin V."/>
            <person name="Barry K.W."/>
            <person name="Bougher N.L."/>
            <person name="Buchanan P."/>
            <person name="Buyck B."/>
            <person name="Bense V."/>
            <person name="Catcheside P."/>
            <person name="Chovatia M."/>
            <person name="Cooper J."/>
            <person name="Damon W."/>
            <person name="Desjardin D."/>
            <person name="Finy P."/>
            <person name="Geml J."/>
            <person name="Haridas S."/>
            <person name="Hughes K."/>
            <person name="Justo A."/>
            <person name="Karasinski D."/>
            <person name="Kautmanova I."/>
            <person name="Kiss B."/>
            <person name="Kocsube S."/>
            <person name="Kotiranta H."/>
            <person name="LaButti K.M."/>
            <person name="Lechner B.E."/>
            <person name="Liimatainen K."/>
            <person name="Lipzen A."/>
            <person name="Lukacs Z."/>
            <person name="Mihaltcheva S."/>
            <person name="Morgado L.N."/>
            <person name="Niskanen T."/>
            <person name="Noordeloos M.E."/>
            <person name="Ohm R.A."/>
            <person name="Ortiz-Santana B."/>
            <person name="Ovrebo C."/>
            <person name="Racz N."/>
            <person name="Riley R."/>
            <person name="Savchenko A."/>
            <person name="Shiryaev A."/>
            <person name="Soop K."/>
            <person name="Spirin V."/>
            <person name="Szebenyi C."/>
            <person name="Tomsovsky M."/>
            <person name="Tulloss R.E."/>
            <person name="Uehling J."/>
            <person name="Grigoriev I.V."/>
            <person name="Vagvolgyi C."/>
            <person name="Papp T."/>
            <person name="Martin F.M."/>
            <person name="Miettinen O."/>
            <person name="Hibbett D.S."/>
            <person name="Nagy L.G."/>
        </authorList>
    </citation>
    <scope>NUCLEOTIDE SEQUENCE [LARGE SCALE GENOMIC DNA]</scope>
    <source>
        <strain evidence="1 2">NL-1719</strain>
    </source>
</reference>
<accession>A0ACD3B4J3</accession>
<keyword evidence="2" id="KW-1185">Reference proteome</keyword>
<evidence type="ECO:0000313" key="1">
    <source>
        <dbReference type="EMBL" id="TFK72740.1"/>
    </source>
</evidence>
<sequence length="515" mass="58778">MPRAALLATLRKPTQPASSYPQQEPEEPAYSGLEYFTQLPVELLTIIAKQCHADAIRKIEYPVPTDTEPSYVKPILALAGVSQRLRSIILRESSFWSYIRIDARRTKEDVVMACLERSKSHPLTILWIGENDTNGPESPLLKTIVKRSHRWISFYILAPNATYLRLMFMEGPFCDVKAPILRKLYVACVGGDDEYFGEDTFRNFPSIQHLQMFQYPFWAIGKRMESLTRLEVDVPYGGQFSFEQLASIAEILVHLEHLSLSEAIAFERQGEFLWDEEERGRWITWPSLLVLVLRSGDPDCYGYIWQYLKIFRAPRLQKFIAIGPNWQNFVTSDADASRISLNMPLVKEVSLVEPDIDIDGDSARRLSTFFPGLAHLSLCCDTDPWSRPINGSFFDLNGLSDTKICPNLEYITLGAIQDEIVLHTIARCLQNRKAGGRGVRKVFIPRDQPRMAEILERAKVDLGVADLLEMSDYSLDPDRHVYYLLDHPPGQPGDDFASPITQEMQQTTLEVREGR</sequence>
<name>A0ACD3B4J3_9AGAR</name>
<gene>
    <name evidence="1" type="ORF">BDN72DRAFT_957087</name>
</gene>
<protein>
    <submittedName>
        <fullName evidence="1">Uncharacterized protein</fullName>
    </submittedName>
</protein>
<proteinExistence type="predicted"/>
<organism evidence="1 2">
    <name type="scientific">Pluteus cervinus</name>
    <dbReference type="NCBI Taxonomy" id="181527"/>
    <lineage>
        <taxon>Eukaryota</taxon>
        <taxon>Fungi</taxon>
        <taxon>Dikarya</taxon>
        <taxon>Basidiomycota</taxon>
        <taxon>Agaricomycotina</taxon>
        <taxon>Agaricomycetes</taxon>
        <taxon>Agaricomycetidae</taxon>
        <taxon>Agaricales</taxon>
        <taxon>Pluteineae</taxon>
        <taxon>Pluteaceae</taxon>
        <taxon>Pluteus</taxon>
    </lineage>
</organism>